<evidence type="ECO:0000313" key="2">
    <source>
        <dbReference type="Proteomes" id="UP000225564"/>
    </source>
</evidence>
<evidence type="ECO:0000313" key="1">
    <source>
        <dbReference type="EMBL" id="ARM71038.1"/>
    </source>
</evidence>
<dbReference type="EMBL" id="KY612839">
    <property type="protein sequence ID" value="ARM71038.1"/>
    <property type="molecule type" value="Genomic_DNA"/>
</dbReference>
<accession>A0A1W6JUT9</accession>
<keyword evidence="2" id="KW-1185">Reference proteome</keyword>
<dbReference type="Proteomes" id="UP000225564">
    <property type="component" value="Segment"/>
</dbReference>
<sequence>MMLLATYNHTLYERQGKVYPIFTYDMPYTLEKMYGSYGIANLSLSRDFIARDIKYGRMLRITRGTTI</sequence>
<organism evidence="1 2">
    <name type="scientific">Vibrio phage pVco-5</name>
    <dbReference type="NCBI Taxonomy" id="1965485"/>
    <lineage>
        <taxon>Viruses</taxon>
        <taxon>Duplodnaviria</taxon>
        <taxon>Heunggongvirae</taxon>
        <taxon>Uroviricota</taxon>
        <taxon>Caudoviricetes</taxon>
        <taxon>Schitoviridae</taxon>
        <taxon>Vicoquintavirus</taxon>
        <taxon>Vicoquintavirus Pvco5</taxon>
    </lineage>
</organism>
<reference evidence="1 2" key="1">
    <citation type="submission" date="2017-02" db="EMBL/GenBank/DDBJ databases">
        <title>Comeplete genome sequence of Bacteriophage pVco-5, that infects Vibrio corallilyticus.</title>
        <authorList>
            <person name="Kim H.J."/>
            <person name="Park S.C."/>
        </authorList>
    </citation>
    <scope>NUCLEOTIDE SEQUENCE [LARGE SCALE GENOMIC DNA]</scope>
</reference>
<protein>
    <submittedName>
        <fullName evidence="1">Uncharacterized protein</fullName>
    </submittedName>
</protein>
<gene>
    <name evidence="1" type="ORF">pVco5_050</name>
</gene>
<proteinExistence type="predicted"/>
<name>A0A1W6JUT9_9CAUD</name>